<dbReference type="PROSITE" id="PS00866">
    <property type="entry name" value="CPSASE_1"/>
    <property type="match status" value="1"/>
</dbReference>
<dbReference type="EC" id="6.3.4.14" evidence="1"/>
<protein>
    <recommendedName>
        <fullName evidence="1">biotin carboxylase</fullName>
        <ecNumber evidence="1">6.3.4.14</ecNumber>
    </recommendedName>
</protein>
<dbReference type="SUPFAM" id="SSF51246">
    <property type="entry name" value="Rudiment single hybrid motif"/>
    <property type="match status" value="1"/>
</dbReference>
<dbReference type="Gene3D" id="3.30.470.20">
    <property type="entry name" value="ATP-grasp fold, B domain"/>
    <property type="match status" value="1"/>
</dbReference>
<dbReference type="SMART" id="SM00878">
    <property type="entry name" value="Biotin_carb_C"/>
    <property type="match status" value="1"/>
</dbReference>
<dbReference type="InterPro" id="IPR005481">
    <property type="entry name" value="BC-like_N"/>
</dbReference>
<keyword evidence="2" id="KW-0436">Ligase</keyword>
<dbReference type="InterPro" id="IPR011761">
    <property type="entry name" value="ATP-grasp"/>
</dbReference>
<dbReference type="InterPro" id="IPR011054">
    <property type="entry name" value="Rudment_hybrid_motif"/>
</dbReference>
<comment type="caution">
    <text evidence="9">The sequence shown here is derived from an EMBL/GenBank/DDBJ whole genome shotgun (WGS) entry which is preliminary data.</text>
</comment>
<dbReference type="Pfam" id="PF02786">
    <property type="entry name" value="CPSase_L_D2"/>
    <property type="match status" value="1"/>
</dbReference>
<dbReference type="Pfam" id="PF00289">
    <property type="entry name" value="Biotin_carb_N"/>
    <property type="match status" value="1"/>
</dbReference>
<dbReference type="Pfam" id="PF02785">
    <property type="entry name" value="Biotin_carb_C"/>
    <property type="match status" value="1"/>
</dbReference>
<evidence type="ECO:0000259" key="8">
    <source>
        <dbReference type="PROSITE" id="PS50979"/>
    </source>
</evidence>
<dbReference type="InterPro" id="IPR011764">
    <property type="entry name" value="Biotin_carboxylation_dom"/>
</dbReference>
<keyword evidence="4 6" id="KW-0067">ATP-binding</keyword>
<dbReference type="PROSITE" id="PS50975">
    <property type="entry name" value="ATP_GRASP"/>
    <property type="match status" value="1"/>
</dbReference>
<evidence type="ECO:0000256" key="2">
    <source>
        <dbReference type="ARBA" id="ARBA00022598"/>
    </source>
</evidence>
<dbReference type="InterPro" id="IPR050856">
    <property type="entry name" value="Biotin_carboxylase_complex"/>
</dbReference>
<dbReference type="RefSeq" id="WP_308714279.1">
    <property type="nucleotide sequence ID" value="NZ_JAVHUY010000019.1"/>
</dbReference>
<reference evidence="9 10" key="1">
    <citation type="submission" date="2023-08" db="EMBL/GenBank/DDBJ databases">
        <title>Phytohabitans sansha sp. nov., isolated from marine sediment.</title>
        <authorList>
            <person name="Zhao Y."/>
            <person name="Yi K."/>
        </authorList>
    </citation>
    <scope>NUCLEOTIDE SEQUENCE [LARGE SCALE GENOMIC DNA]</scope>
    <source>
        <strain evidence="9 10">ZYX-F-186</strain>
    </source>
</reference>
<keyword evidence="3 6" id="KW-0547">Nucleotide-binding</keyword>
<evidence type="ECO:0000256" key="4">
    <source>
        <dbReference type="ARBA" id="ARBA00022840"/>
    </source>
</evidence>
<dbReference type="PROSITE" id="PS50979">
    <property type="entry name" value="BC"/>
    <property type="match status" value="1"/>
</dbReference>
<dbReference type="Proteomes" id="UP001230908">
    <property type="component" value="Unassembled WGS sequence"/>
</dbReference>
<organism evidence="9 10">
    <name type="scientific">Phytohabitans maris</name>
    <dbReference type="NCBI Taxonomy" id="3071409"/>
    <lineage>
        <taxon>Bacteria</taxon>
        <taxon>Bacillati</taxon>
        <taxon>Actinomycetota</taxon>
        <taxon>Actinomycetes</taxon>
        <taxon>Micromonosporales</taxon>
        <taxon>Micromonosporaceae</taxon>
    </lineage>
</organism>
<dbReference type="InterPro" id="IPR005479">
    <property type="entry name" value="CPAse_ATP-bd"/>
</dbReference>
<keyword evidence="10" id="KW-1185">Reference proteome</keyword>
<dbReference type="SUPFAM" id="SSF56059">
    <property type="entry name" value="Glutathione synthetase ATP-binding domain-like"/>
    <property type="match status" value="1"/>
</dbReference>
<evidence type="ECO:0000256" key="3">
    <source>
        <dbReference type="ARBA" id="ARBA00022741"/>
    </source>
</evidence>
<sequence length="445" mass="46816">MIESLLVANRGEIARRVIRTARRLGVRAIAVHSEADAGLPFAAEADEAVAIGPANPALSYRNTEAILAAAKATGAQAVHPGYGFLAENADFARTVEDNGLIWVGPGAGAITAMGDKINARNLMSAAGVPVAPGTTDPAATVEAAVEAATGIGYPVMVKAAAGGGGMGMGVAADEAALRGEYDKVRGFAERMFGDGSVLIERYFPRVRHIEVQILGLADGRVVALGERECSVQRRNQKLLEESPSPAVSPELRERLLAAAVRAGEAVGYRNAGTVECLFDPGSGDFFFLEMNTRLQVEHPVTELVYGLDLVEEQLRVAAGLPPTFDPDALAPRGHAIELRINAEDPKRFLPGPGAITAWSEPSGDGVRVDAGYAVGTTVTPFYDSLMAKLIVYAGDRATAIERARAAVAGFEITGPKCNLPFFAEILGNDEFVSGDYDTGIVARMR</sequence>
<evidence type="ECO:0000256" key="6">
    <source>
        <dbReference type="PROSITE-ProRule" id="PRU00409"/>
    </source>
</evidence>
<dbReference type="SUPFAM" id="SSF52440">
    <property type="entry name" value="PreATP-grasp domain"/>
    <property type="match status" value="1"/>
</dbReference>
<evidence type="ECO:0000313" key="10">
    <source>
        <dbReference type="Proteomes" id="UP001230908"/>
    </source>
</evidence>
<dbReference type="PANTHER" id="PTHR18866:SF33">
    <property type="entry name" value="METHYLCROTONOYL-COA CARBOXYLASE SUBUNIT ALPHA, MITOCHONDRIAL-RELATED"/>
    <property type="match status" value="1"/>
</dbReference>
<evidence type="ECO:0000256" key="1">
    <source>
        <dbReference type="ARBA" id="ARBA00013263"/>
    </source>
</evidence>
<accession>A0ABU0ZIX2</accession>
<dbReference type="PROSITE" id="PS00867">
    <property type="entry name" value="CPSASE_2"/>
    <property type="match status" value="1"/>
</dbReference>
<feature type="domain" description="ATP-grasp" evidence="7">
    <location>
        <begin position="120"/>
        <end position="318"/>
    </location>
</feature>
<gene>
    <name evidence="9" type="ORF">RB614_21035</name>
</gene>
<dbReference type="InterPro" id="IPR016185">
    <property type="entry name" value="PreATP-grasp_dom_sf"/>
</dbReference>
<keyword evidence="5" id="KW-0092">Biotin</keyword>
<feature type="domain" description="Biotin carboxylation" evidence="8">
    <location>
        <begin position="1"/>
        <end position="445"/>
    </location>
</feature>
<dbReference type="PANTHER" id="PTHR18866">
    <property type="entry name" value="CARBOXYLASE:PYRUVATE/ACETYL-COA/PROPIONYL-COA CARBOXYLASE"/>
    <property type="match status" value="1"/>
</dbReference>
<evidence type="ECO:0000313" key="9">
    <source>
        <dbReference type="EMBL" id="MDQ7907001.1"/>
    </source>
</evidence>
<dbReference type="EMBL" id="JAVHUY010000019">
    <property type="protein sequence ID" value="MDQ7907001.1"/>
    <property type="molecule type" value="Genomic_DNA"/>
</dbReference>
<proteinExistence type="predicted"/>
<dbReference type="InterPro" id="IPR005482">
    <property type="entry name" value="Biotin_COase_C"/>
</dbReference>
<evidence type="ECO:0000259" key="7">
    <source>
        <dbReference type="PROSITE" id="PS50975"/>
    </source>
</evidence>
<evidence type="ECO:0000256" key="5">
    <source>
        <dbReference type="ARBA" id="ARBA00023267"/>
    </source>
</evidence>
<name>A0ABU0ZIX2_9ACTN</name>